<dbReference type="RefSeq" id="WP_083146329.1">
    <property type="nucleotide sequence ID" value="NZ_MVID01000033.1"/>
</dbReference>
<feature type="domain" description="Glycosyl transferase family 28 C-terminal" evidence="3">
    <location>
        <begin position="191"/>
        <end position="242"/>
    </location>
</feature>
<evidence type="ECO:0000313" key="4">
    <source>
        <dbReference type="EMBL" id="SRX81609.1"/>
    </source>
</evidence>
<organism evidence="4 5">
    <name type="scientific">Mycolicibacterium parafortuitum</name>
    <name type="common">Mycobacterium parafortuitum</name>
    <dbReference type="NCBI Taxonomy" id="39692"/>
    <lineage>
        <taxon>Bacteria</taxon>
        <taxon>Bacillati</taxon>
        <taxon>Actinomycetota</taxon>
        <taxon>Actinomycetes</taxon>
        <taxon>Mycobacteriales</taxon>
        <taxon>Mycobacteriaceae</taxon>
        <taxon>Mycolicibacterium</taxon>
    </lineage>
</organism>
<proteinExistence type="predicted"/>
<keyword evidence="5" id="KW-1185">Reference proteome</keyword>
<dbReference type="STRING" id="39692.BST38_25820"/>
<evidence type="ECO:0000256" key="2">
    <source>
        <dbReference type="SAM" id="MobiDB-lite"/>
    </source>
</evidence>
<accession>A0A375YKQ1</accession>
<protein>
    <recommendedName>
        <fullName evidence="3">Glycosyl transferase family 28 C-terminal domain-containing protein</fullName>
    </recommendedName>
</protein>
<dbReference type="SUPFAM" id="SSF53756">
    <property type="entry name" value="UDP-Glycosyltransferase/glycogen phosphorylase"/>
    <property type="match status" value="1"/>
</dbReference>
<gene>
    <name evidence="4" type="ORF">MPP7335_03365</name>
</gene>
<reference evidence="4 5" key="1">
    <citation type="submission" date="2018-05" db="EMBL/GenBank/DDBJ databases">
        <authorList>
            <consortium name="IHU Genomes"/>
        </authorList>
    </citation>
    <scope>NUCLEOTIDE SEQUENCE [LARGE SCALE GENOMIC DNA]</scope>
    <source>
        <strain evidence="4 5">P7335</strain>
    </source>
</reference>
<evidence type="ECO:0000256" key="1">
    <source>
        <dbReference type="ARBA" id="ARBA00022679"/>
    </source>
</evidence>
<evidence type="ECO:0000313" key="5">
    <source>
        <dbReference type="Proteomes" id="UP000252008"/>
    </source>
</evidence>
<feature type="compositionally biased region" description="Basic and acidic residues" evidence="2">
    <location>
        <begin position="14"/>
        <end position="26"/>
    </location>
</feature>
<dbReference type="Gene3D" id="3.40.50.2000">
    <property type="entry name" value="Glycogen Phosphorylase B"/>
    <property type="match status" value="1"/>
</dbReference>
<dbReference type="GO" id="GO:0016758">
    <property type="term" value="F:hexosyltransferase activity"/>
    <property type="evidence" value="ECO:0007669"/>
    <property type="project" value="InterPro"/>
</dbReference>
<dbReference type="InterPro" id="IPR007235">
    <property type="entry name" value="Glyco_trans_28_C"/>
</dbReference>
<dbReference type="EMBL" id="UEGS01000001">
    <property type="protein sequence ID" value="SRX81609.1"/>
    <property type="molecule type" value="Genomic_DNA"/>
</dbReference>
<dbReference type="PANTHER" id="PTHR21015">
    <property type="entry name" value="UDP-N-ACETYLGLUCOSAMINE--N-ACETYLMURAMYL-(PENTAPEPTIDE) PYROPHOSPHORYL-UNDECAPRENOL N-ACETYLGLUCOSAMINE TRANSFERASE 1"/>
    <property type="match status" value="1"/>
</dbReference>
<dbReference type="Proteomes" id="UP000252008">
    <property type="component" value="Unassembled WGS sequence"/>
</dbReference>
<feature type="region of interest" description="Disordered" evidence="2">
    <location>
        <begin position="1"/>
        <end position="34"/>
    </location>
</feature>
<dbReference type="Pfam" id="PF04101">
    <property type="entry name" value="Glyco_tran_28_C"/>
    <property type="match status" value="1"/>
</dbReference>
<keyword evidence="1" id="KW-0808">Transferase</keyword>
<name>A0A375YKQ1_MYCPF</name>
<evidence type="ECO:0000259" key="3">
    <source>
        <dbReference type="Pfam" id="PF04101"/>
    </source>
</evidence>
<sequence>MPQPHPFSAIVNLPRDDEADRVHEPTAHGGLHWAPHHDPGYSARMQALAKWVAEARPDVCVVDVSVEVAIFLRLLGVPVVVVTQPGERTDPPHDVVYRIADHIVAPWPRELNAPHWLGRHADKTSYVGGISRFEGRSRIHDHRCGPDDLDVLLLGGAGGGFDTAAPEAGASRITWRSLGGGSGTWVEDPWEAICTADVVVTHAGQNSVADVAAARRPAVVIPQPRPFDEQHATAEVLTRHRLAVTASEWPADDEWPRLLARARDTDPSRWERWQVDGAAARAAAAIESTAERCRGQAP</sequence>
<dbReference type="PANTHER" id="PTHR21015:SF22">
    <property type="entry name" value="GLYCOSYLTRANSFERASE"/>
    <property type="match status" value="1"/>
</dbReference>
<dbReference type="AlphaFoldDB" id="A0A375YKQ1"/>